<sequence>MEEKKNFRARILHEMSSNYLILLIYIPWMVVAQRVLPVFVVKVFRCVAELMRAQNWHRELKEFERITLSRSRQQFGSEKPEPCQRPCRPELSVYRWIQFPSLSS</sequence>
<evidence type="ECO:0000313" key="2">
    <source>
        <dbReference type="EMBL" id="MET2828298.1"/>
    </source>
</evidence>
<dbReference type="Proteomes" id="UP001548832">
    <property type="component" value="Unassembled WGS sequence"/>
</dbReference>
<evidence type="ECO:0000313" key="3">
    <source>
        <dbReference type="Proteomes" id="UP001548832"/>
    </source>
</evidence>
<organism evidence="2 3">
    <name type="scientific">Mesorhizobium shangrilense</name>
    <dbReference type="NCBI Taxonomy" id="460060"/>
    <lineage>
        <taxon>Bacteria</taxon>
        <taxon>Pseudomonadati</taxon>
        <taxon>Pseudomonadota</taxon>
        <taxon>Alphaproteobacteria</taxon>
        <taxon>Hyphomicrobiales</taxon>
        <taxon>Phyllobacteriaceae</taxon>
        <taxon>Mesorhizobium</taxon>
    </lineage>
</organism>
<feature type="transmembrane region" description="Helical" evidence="1">
    <location>
        <begin position="20"/>
        <end position="44"/>
    </location>
</feature>
<proteinExistence type="predicted"/>
<dbReference type="EMBL" id="JBEWSZ010000001">
    <property type="protein sequence ID" value="MET2828298.1"/>
    <property type="molecule type" value="Genomic_DNA"/>
</dbReference>
<keyword evidence="1" id="KW-1133">Transmembrane helix</keyword>
<accession>A0ABV2DFR4</accession>
<name>A0ABV2DFR4_9HYPH</name>
<dbReference type="RefSeq" id="WP_354460305.1">
    <property type="nucleotide sequence ID" value="NZ_JBEWSZ010000001.1"/>
</dbReference>
<keyword evidence="3" id="KW-1185">Reference proteome</keyword>
<evidence type="ECO:0000256" key="1">
    <source>
        <dbReference type="SAM" id="Phobius"/>
    </source>
</evidence>
<gene>
    <name evidence="2" type="ORF">ABVQ20_15050</name>
</gene>
<protein>
    <submittedName>
        <fullName evidence="2">Uncharacterized protein</fullName>
    </submittedName>
</protein>
<keyword evidence="1" id="KW-0812">Transmembrane</keyword>
<keyword evidence="1" id="KW-0472">Membrane</keyword>
<comment type="caution">
    <text evidence="2">The sequence shown here is derived from an EMBL/GenBank/DDBJ whole genome shotgun (WGS) entry which is preliminary data.</text>
</comment>
<reference evidence="2 3" key="1">
    <citation type="submission" date="2024-06" db="EMBL/GenBank/DDBJ databases">
        <authorList>
            <person name="Kim D.-U."/>
        </authorList>
    </citation>
    <scope>NUCLEOTIDE SEQUENCE [LARGE SCALE GENOMIC DNA]</scope>
    <source>
        <strain evidence="2 3">KACC15460</strain>
    </source>
</reference>